<evidence type="ECO:0000256" key="3">
    <source>
        <dbReference type="ARBA" id="ARBA00022603"/>
    </source>
</evidence>
<evidence type="ECO:0000256" key="10">
    <source>
        <dbReference type="HAMAP-Rule" id="MF_01037"/>
    </source>
</evidence>
<keyword evidence="2 10" id="KW-0963">Cytoplasm</keyword>
<dbReference type="Gene3D" id="3.50.50.60">
    <property type="entry name" value="FAD/NAD(P)-binding domain"/>
    <property type="match status" value="2"/>
</dbReference>
<evidence type="ECO:0000256" key="7">
    <source>
        <dbReference type="ARBA" id="ARBA00022827"/>
    </source>
</evidence>
<evidence type="ECO:0000256" key="6">
    <source>
        <dbReference type="ARBA" id="ARBA00022694"/>
    </source>
</evidence>
<dbReference type="GO" id="GO:0005829">
    <property type="term" value="C:cytosol"/>
    <property type="evidence" value="ECO:0007669"/>
    <property type="project" value="TreeGrafter"/>
</dbReference>
<comment type="catalytic activity">
    <reaction evidence="10">
        <text>uridine(54) in tRNA + (6R)-5,10-methylene-5,6,7,8-tetrahydrofolate + NADPH + H(+) = 5-methyluridine(54) in tRNA + (6S)-5,6,7,8-tetrahydrofolate + NADP(+)</text>
        <dbReference type="Rhea" id="RHEA:62372"/>
        <dbReference type="Rhea" id="RHEA-COMP:10167"/>
        <dbReference type="Rhea" id="RHEA-COMP:10193"/>
        <dbReference type="ChEBI" id="CHEBI:15378"/>
        <dbReference type="ChEBI" id="CHEBI:15636"/>
        <dbReference type="ChEBI" id="CHEBI:57453"/>
        <dbReference type="ChEBI" id="CHEBI:57783"/>
        <dbReference type="ChEBI" id="CHEBI:58349"/>
        <dbReference type="ChEBI" id="CHEBI:65315"/>
        <dbReference type="ChEBI" id="CHEBI:74447"/>
        <dbReference type="EC" id="2.1.1.74"/>
    </reaction>
</comment>
<dbReference type="GO" id="GO:0050660">
    <property type="term" value="F:flavin adenine dinucleotide binding"/>
    <property type="evidence" value="ECO:0007669"/>
    <property type="project" value="UniProtKB-UniRule"/>
</dbReference>
<dbReference type="InterPro" id="IPR004417">
    <property type="entry name" value="TrmFO"/>
</dbReference>
<dbReference type="RefSeq" id="WP_034574124.1">
    <property type="nucleotide sequence ID" value="NZ_NBZD01000001.1"/>
</dbReference>
<dbReference type="InterPro" id="IPR036188">
    <property type="entry name" value="FAD/NAD-bd_sf"/>
</dbReference>
<name>A0A2J8B4G2_9FIRM</name>
<keyword evidence="7 10" id="KW-0274">FAD</keyword>
<evidence type="ECO:0000313" key="12">
    <source>
        <dbReference type="EMBL" id="PNH19661.1"/>
    </source>
</evidence>
<dbReference type="InterPro" id="IPR002218">
    <property type="entry name" value="MnmG-rel"/>
</dbReference>
<evidence type="ECO:0000259" key="11">
    <source>
        <dbReference type="Pfam" id="PF01134"/>
    </source>
</evidence>
<feature type="binding site" evidence="10">
    <location>
        <begin position="6"/>
        <end position="11"/>
    </location>
    <ligand>
        <name>FAD</name>
        <dbReference type="ChEBI" id="CHEBI:57692"/>
    </ligand>
</feature>
<dbReference type="PANTHER" id="PTHR11806:SF2">
    <property type="entry name" value="METHYLENETETRAHYDROFOLATE--TRNA-(URACIL-5-)-METHYLTRANSFERASE TRMFO"/>
    <property type="match status" value="1"/>
</dbReference>
<organism evidence="12 13">
    <name type="scientific">Mageeibacillus indolicus</name>
    <dbReference type="NCBI Taxonomy" id="884684"/>
    <lineage>
        <taxon>Bacteria</taxon>
        <taxon>Bacillati</taxon>
        <taxon>Bacillota</taxon>
        <taxon>Clostridia</taxon>
        <taxon>Eubacteriales</taxon>
        <taxon>Oscillospiraceae</taxon>
        <taxon>Mageeibacillus</taxon>
    </lineage>
</organism>
<keyword evidence="9 10" id="KW-0520">NAD</keyword>
<accession>A0A2J8B4G2</accession>
<comment type="subcellular location">
    <subcellularLocation>
        <location evidence="10">Cytoplasm</location>
    </subcellularLocation>
</comment>
<comment type="similarity">
    <text evidence="10">Belongs to the MnmG family. TrmFO subfamily.</text>
</comment>
<keyword evidence="3 10" id="KW-0489">Methyltransferase</keyword>
<dbReference type="EC" id="2.1.1.74" evidence="10"/>
<dbReference type="AlphaFoldDB" id="A0A2J8B4G2"/>
<keyword evidence="5 10" id="KW-0808">Transferase</keyword>
<keyword evidence="4 10" id="KW-0285">Flavoprotein</keyword>
<keyword evidence="6 10" id="KW-0819">tRNA processing</keyword>
<gene>
    <name evidence="10" type="primary">trmFO</name>
    <name evidence="12" type="ORF">B7R76_01900</name>
</gene>
<dbReference type="HAMAP" id="MF_01037">
    <property type="entry name" value="TrmFO"/>
    <property type="match status" value="1"/>
</dbReference>
<evidence type="ECO:0000256" key="1">
    <source>
        <dbReference type="ARBA" id="ARBA00001974"/>
    </source>
</evidence>
<reference evidence="13" key="1">
    <citation type="submission" date="2017-04" db="EMBL/GenBank/DDBJ databases">
        <authorList>
            <person name="Bumgarner R.E."/>
            <person name="Fredricks D.N."/>
            <person name="Srinivasan S."/>
        </authorList>
    </citation>
    <scope>NUCLEOTIDE SEQUENCE [LARGE SCALE GENOMIC DNA]</scope>
    <source>
        <strain evidence="13">KA00405</strain>
    </source>
</reference>
<comment type="cofactor">
    <cofactor evidence="1 10">
        <name>FAD</name>
        <dbReference type="ChEBI" id="CHEBI:57692"/>
    </cofactor>
</comment>
<dbReference type="EMBL" id="NBZD01000001">
    <property type="protein sequence ID" value="PNH19661.1"/>
    <property type="molecule type" value="Genomic_DNA"/>
</dbReference>
<dbReference type="PANTHER" id="PTHR11806">
    <property type="entry name" value="GLUCOSE INHIBITED DIVISION PROTEIN A"/>
    <property type="match status" value="1"/>
</dbReference>
<feature type="domain" description="MnmG N-terminal" evidence="11">
    <location>
        <begin position="2"/>
        <end position="362"/>
    </location>
</feature>
<dbReference type="SUPFAM" id="SSF51905">
    <property type="entry name" value="FAD/NAD(P)-binding domain"/>
    <property type="match status" value="1"/>
</dbReference>
<evidence type="ECO:0000313" key="13">
    <source>
        <dbReference type="Proteomes" id="UP000236394"/>
    </source>
</evidence>
<sequence>MINVVGAGLAGSEAALQIAACGVPVNLYEMKPKYKSPAHKMDLFAELVCSNSLRSNMINNAVGLLKYELLSLGSYLLEAALHNEVPAGGALAVDRNLFAEEVTAKIMSNPLITVHHELIDDIPANGIWLIATGPLTQGKLFASMADFFGEEHLHFFDAAAPIISKDSIDTSIAFPQSRYNKGGDDYLNCPMDENEYKQFYAALKTAERAEVHDFDREIVFEGCMPIETMASRGEDTMRFGPLKPVGLKDPRTGREPYACVQLRQDDIRGEMYNIVGFQTRLKQGEQRRVFGLIPGLSKAIFYRYGVMHRNTFINSPKHLNPTYATRKRHDLFFAGQMTGVEGYVESIASGMVAAINAVRYFYNLPELVFPKQTVIGAMANYISDPEVKHFQPMNANFGLLPKLEYNTGKKDRPYHLARRSLQLITTLSTELNQLRVEKRPVYEIPDPMTLAEERRKNENK</sequence>
<dbReference type="GO" id="GO:0002098">
    <property type="term" value="P:tRNA wobble uridine modification"/>
    <property type="evidence" value="ECO:0007669"/>
    <property type="project" value="TreeGrafter"/>
</dbReference>
<dbReference type="Proteomes" id="UP000236394">
    <property type="component" value="Unassembled WGS sequence"/>
</dbReference>
<dbReference type="NCBIfam" id="NF003739">
    <property type="entry name" value="PRK05335.1"/>
    <property type="match status" value="1"/>
</dbReference>
<evidence type="ECO:0000256" key="2">
    <source>
        <dbReference type="ARBA" id="ARBA00022490"/>
    </source>
</evidence>
<dbReference type="InterPro" id="IPR040131">
    <property type="entry name" value="MnmG_N"/>
</dbReference>
<evidence type="ECO:0000256" key="5">
    <source>
        <dbReference type="ARBA" id="ARBA00022679"/>
    </source>
</evidence>
<dbReference type="NCBIfam" id="TIGR00137">
    <property type="entry name" value="gid_trmFO"/>
    <property type="match status" value="1"/>
</dbReference>
<evidence type="ECO:0000256" key="8">
    <source>
        <dbReference type="ARBA" id="ARBA00022857"/>
    </source>
</evidence>
<evidence type="ECO:0000256" key="9">
    <source>
        <dbReference type="ARBA" id="ARBA00023027"/>
    </source>
</evidence>
<evidence type="ECO:0000256" key="4">
    <source>
        <dbReference type="ARBA" id="ARBA00022630"/>
    </source>
</evidence>
<dbReference type="Pfam" id="PF01134">
    <property type="entry name" value="GIDA"/>
    <property type="match status" value="1"/>
</dbReference>
<proteinExistence type="inferred from homology"/>
<keyword evidence="8 10" id="KW-0521">NADP</keyword>
<comment type="catalytic activity">
    <reaction evidence="10">
        <text>uridine(54) in tRNA + (6R)-5,10-methylene-5,6,7,8-tetrahydrofolate + NADH + H(+) = 5-methyluridine(54) in tRNA + (6S)-5,6,7,8-tetrahydrofolate + NAD(+)</text>
        <dbReference type="Rhea" id="RHEA:16873"/>
        <dbReference type="Rhea" id="RHEA-COMP:10167"/>
        <dbReference type="Rhea" id="RHEA-COMP:10193"/>
        <dbReference type="ChEBI" id="CHEBI:15378"/>
        <dbReference type="ChEBI" id="CHEBI:15636"/>
        <dbReference type="ChEBI" id="CHEBI:57453"/>
        <dbReference type="ChEBI" id="CHEBI:57540"/>
        <dbReference type="ChEBI" id="CHEBI:57945"/>
        <dbReference type="ChEBI" id="CHEBI:65315"/>
        <dbReference type="ChEBI" id="CHEBI:74447"/>
        <dbReference type="EC" id="2.1.1.74"/>
    </reaction>
</comment>
<dbReference type="GO" id="GO:0030488">
    <property type="term" value="P:tRNA methylation"/>
    <property type="evidence" value="ECO:0007669"/>
    <property type="project" value="TreeGrafter"/>
</dbReference>
<comment type="caution">
    <text evidence="12">The sequence shown here is derived from an EMBL/GenBank/DDBJ whole genome shotgun (WGS) entry which is preliminary data.</text>
</comment>
<protein>
    <recommendedName>
        <fullName evidence="10">Methylenetetrahydrofolate--tRNA-(uracil-5-)-methyltransferase TrmFO</fullName>
        <ecNumber evidence="10">2.1.1.74</ecNumber>
    </recommendedName>
    <alternativeName>
        <fullName evidence="10">Folate-dependent tRNA (uracil-5-)-methyltransferase</fullName>
    </alternativeName>
    <alternativeName>
        <fullName evidence="10">Folate-dependent tRNA(M-5-U54)-methyltransferase</fullName>
    </alternativeName>
</protein>
<dbReference type="GO" id="GO:0047151">
    <property type="term" value="F:tRNA (uracil(54)-C5)-methyltransferase activity, 5,10-methylenetetrahydrofolate-dependent"/>
    <property type="evidence" value="ECO:0007669"/>
    <property type="project" value="UniProtKB-UniRule"/>
</dbReference>
<comment type="function">
    <text evidence="10">Catalyzes the folate-dependent formation of 5-methyl-uridine at position 54 (M-5-U54) in all tRNAs.</text>
</comment>